<dbReference type="AlphaFoldDB" id="A0A9P6CVA6"/>
<name>A0A9P6CVA6_9AGAR</name>
<comment type="caution">
    <text evidence="3">The sequence shown here is derived from an EMBL/GenBank/DDBJ whole genome shotgun (WGS) entry which is preliminary data.</text>
</comment>
<evidence type="ECO:0000256" key="1">
    <source>
        <dbReference type="SAM" id="Phobius"/>
    </source>
</evidence>
<keyword evidence="4" id="KW-1185">Reference proteome</keyword>
<dbReference type="PANTHER" id="PTHR35043:SF7">
    <property type="entry name" value="TRANSCRIPTION FACTOR DOMAIN-CONTAINING PROTEIN"/>
    <property type="match status" value="1"/>
</dbReference>
<evidence type="ECO:0000256" key="2">
    <source>
        <dbReference type="SAM" id="SignalP"/>
    </source>
</evidence>
<evidence type="ECO:0000313" key="4">
    <source>
        <dbReference type="Proteomes" id="UP000807469"/>
    </source>
</evidence>
<reference evidence="3" key="1">
    <citation type="submission" date="2020-11" db="EMBL/GenBank/DDBJ databases">
        <authorList>
            <consortium name="DOE Joint Genome Institute"/>
            <person name="Ahrendt S."/>
            <person name="Riley R."/>
            <person name="Andreopoulos W."/>
            <person name="Labutti K."/>
            <person name="Pangilinan J."/>
            <person name="Ruiz-Duenas F.J."/>
            <person name="Barrasa J.M."/>
            <person name="Sanchez-Garcia M."/>
            <person name="Camarero S."/>
            <person name="Miyauchi S."/>
            <person name="Serrano A."/>
            <person name="Linde D."/>
            <person name="Babiker R."/>
            <person name="Drula E."/>
            <person name="Ayuso-Fernandez I."/>
            <person name="Pacheco R."/>
            <person name="Padilla G."/>
            <person name="Ferreira P."/>
            <person name="Barriuso J."/>
            <person name="Kellner H."/>
            <person name="Castanera R."/>
            <person name="Alfaro M."/>
            <person name="Ramirez L."/>
            <person name="Pisabarro A.G."/>
            <person name="Kuo A."/>
            <person name="Tritt A."/>
            <person name="Lipzen A."/>
            <person name="He G."/>
            <person name="Yan M."/>
            <person name="Ng V."/>
            <person name="Cullen D."/>
            <person name="Martin F."/>
            <person name="Rosso M.-N."/>
            <person name="Henrissat B."/>
            <person name="Hibbett D."/>
            <person name="Martinez A.T."/>
            <person name="Grigoriev I.V."/>
        </authorList>
    </citation>
    <scope>NUCLEOTIDE SEQUENCE</scope>
    <source>
        <strain evidence="3">CIRM-BRFM 674</strain>
    </source>
</reference>
<evidence type="ECO:0000313" key="3">
    <source>
        <dbReference type="EMBL" id="KAF9473979.1"/>
    </source>
</evidence>
<dbReference type="Proteomes" id="UP000807469">
    <property type="component" value="Unassembled WGS sequence"/>
</dbReference>
<gene>
    <name evidence="3" type="ORF">BDN70DRAFT_885344</name>
</gene>
<feature type="transmembrane region" description="Helical" evidence="1">
    <location>
        <begin position="384"/>
        <end position="407"/>
    </location>
</feature>
<keyword evidence="1" id="KW-1133">Transmembrane helix</keyword>
<organism evidence="3 4">
    <name type="scientific">Pholiota conissans</name>
    <dbReference type="NCBI Taxonomy" id="109636"/>
    <lineage>
        <taxon>Eukaryota</taxon>
        <taxon>Fungi</taxon>
        <taxon>Dikarya</taxon>
        <taxon>Basidiomycota</taxon>
        <taxon>Agaricomycotina</taxon>
        <taxon>Agaricomycetes</taxon>
        <taxon>Agaricomycetidae</taxon>
        <taxon>Agaricales</taxon>
        <taxon>Agaricineae</taxon>
        <taxon>Strophariaceae</taxon>
        <taxon>Pholiota</taxon>
    </lineage>
</organism>
<dbReference type="EMBL" id="MU155404">
    <property type="protein sequence ID" value="KAF9473979.1"/>
    <property type="molecule type" value="Genomic_DNA"/>
</dbReference>
<keyword evidence="1" id="KW-0812">Transmembrane</keyword>
<keyword evidence="1" id="KW-0472">Membrane</keyword>
<proteinExistence type="predicted"/>
<keyword evidence="2" id="KW-0732">Signal</keyword>
<feature type="transmembrane region" description="Helical" evidence="1">
    <location>
        <begin position="267"/>
        <end position="286"/>
    </location>
</feature>
<sequence length="427" mass="48202">MMMCALMAPELIMLWAFTQRWDAKRIMEEYNRKIHGEDTSSNDADTSVLQTIKQLFQDSPIPPPSPNGPRWTLAHGFFLQMGGFMLADNGRPVHILLDDNWFGRPDKHKLIHNIQKNLIALPRITEEDIQDRSKGDLISKGIILLQTSWFVAQCIARWAEHLPVTELEVVTLGFAMLNGMTYALWWNKPQNVGRPEFLELRAPLEYCVSATAAATGDVAAESGSGSPTSADAENESVLTHAFSELDSKSGTWFERSLRKRYQNLPNWVFPVAVLYLFLGCLLRPLMKLLDGGHAHKFRVSTFYMPGADGTEIYKPRTLFLSLIGTLFGAVHLIPSWFIVFSSSREKWLWRVSAIIITAAPTSFTSRVVLDYFNLSIVEDLLDGISFFLLALYPFARIILLVLSLISLQSLPLAALQTIEWTTFIPHL</sequence>
<dbReference type="PANTHER" id="PTHR35043">
    <property type="entry name" value="TRANSCRIPTION FACTOR DOMAIN-CONTAINING PROTEIN"/>
    <property type="match status" value="1"/>
</dbReference>
<feature type="transmembrane region" description="Helical" evidence="1">
    <location>
        <begin position="347"/>
        <end position="364"/>
    </location>
</feature>
<feature type="transmembrane region" description="Helical" evidence="1">
    <location>
        <begin position="318"/>
        <end position="340"/>
    </location>
</feature>
<feature type="signal peptide" evidence="2">
    <location>
        <begin position="1"/>
        <end position="23"/>
    </location>
</feature>
<accession>A0A9P6CVA6</accession>
<protein>
    <submittedName>
        <fullName evidence="3">Uncharacterized protein</fullName>
    </submittedName>
</protein>
<feature type="chain" id="PRO_5040405668" evidence="2">
    <location>
        <begin position="24"/>
        <end position="427"/>
    </location>
</feature>
<dbReference type="OrthoDB" id="9451547at2759"/>